<gene>
    <name evidence="2" type="ORF">PHACADRAFT_259456</name>
</gene>
<keyword evidence="3" id="KW-1185">Reference proteome</keyword>
<name>K5WS67_PHACS</name>
<reference evidence="2 3" key="1">
    <citation type="journal article" date="2012" name="BMC Genomics">
        <title>Comparative genomics of the white-rot fungi, Phanerochaete carnosa and P. chrysosporium, to elucidate the genetic basis of the distinct wood types they colonize.</title>
        <authorList>
            <person name="Suzuki H."/>
            <person name="MacDonald J."/>
            <person name="Syed K."/>
            <person name="Salamov A."/>
            <person name="Hori C."/>
            <person name="Aerts A."/>
            <person name="Henrissat B."/>
            <person name="Wiebenga A."/>
            <person name="vanKuyk P.A."/>
            <person name="Barry K."/>
            <person name="Lindquist E."/>
            <person name="LaButti K."/>
            <person name="Lapidus A."/>
            <person name="Lucas S."/>
            <person name="Coutinho P."/>
            <person name="Gong Y."/>
            <person name="Samejima M."/>
            <person name="Mahadevan R."/>
            <person name="Abou-Zaid M."/>
            <person name="de Vries R.P."/>
            <person name="Igarashi K."/>
            <person name="Yadav J.S."/>
            <person name="Grigoriev I.V."/>
            <person name="Master E.R."/>
        </authorList>
    </citation>
    <scope>NUCLEOTIDE SEQUENCE [LARGE SCALE GENOMIC DNA]</scope>
    <source>
        <strain evidence="2 3">HHB-10118-sp</strain>
    </source>
</reference>
<dbReference type="Proteomes" id="UP000008370">
    <property type="component" value="Unassembled WGS sequence"/>
</dbReference>
<feature type="signal peptide" evidence="1">
    <location>
        <begin position="1"/>
        <end position="22"/>
    </location>
</feature>
<keyword evidence="1" id="KW-0732">Signal</keyword>
<proteinExistence type="predicted"/>
<dbReference type="Gene3D" id="2.60.20.10">
    <property type="entry name" value="Crystallins"/>
    <property type="match status" value="1"/>
</dbReference>
<dbReference type="STRING" id="650164.K5WS67"/>
<dbReference type="RefSeq" id="XP_007397935.1">
    <property type="nucleotide sequence ID" value="XM_007397873.1"/>
</dbReference>
<dbReference type="HOGENOM" id="CLU_136885_3_0_1"/>
<feature type="chain" id="PRO_5003885909" description="Beta/gamma crystallin 'Greek key' domain-containing protein" evidence="1">
    <location>
        <begin position="23"/>
        <end position="123"/>
    </location>
</feature>
<sequence>MQLKASLVIPATALGFAGTAAASPITFEARETAMDDYLYVCTDVDWSGICQNLGFFAGECYNFPAEFQEDISSIGPPQGWECVIYDNYNCDGGYDLYAVYPGNAYLNETDYNDVLSSFVCTRT</sequence>
<evidence type="ECO:0000256" key="1">
    <source>
        <dbReference type="SAM" id="SignalP"/>
    </source>
</evidence>
<dbReference type="EMBL" id="JH930474">
    <property type="protein sequence ID" value="EKM53242.1"/>
    <property type="molecule type" value="Genomic_DNA"/>
</dbReference>
<dbReference type="AlphaFoldDB" id="K5WS67"/>
<protein>
    <recommendedName>
        <fullName evidence="4">Beta/gamma crystallin 'Greek key' domain-containing protein</fullName>
    </recommendedName>
</protein>
<dbReference type="InParanoid" id="K5WS67"/>
<dbReference type="OrthoDB" id="2793851at2759"/>
<accession>K5WS67</accession>
<dbReference type="GeneID" id="18917426"/>
<dbReference type="KEGG" id="pco:PHACADRAFT_259456"/>
<organism evidence="2 3">
    <name type="scientific">Phanerochaete carnosa (strain HHB-10118-sp)</name>
    <name type="common">White-rot fungus</name>
    <name type="synonym">Peniophora carnosa</name>
    <dbReference type="NCBI Taxonomy" id="650164"/>
    <lineage>
        <taxon>Eukaryota</taxon>
        <taxon>Fungi</taxon>
        <taxon>Dikarya</taxon>
        <taxon>Basidiomycota</taxon>
        <taxon>Agaricomycotina</taxon>
        <taxon>Agaricomycetes</taxon>
        <taxon>Polyporales</taxon>
        <taxon>Phanerochaetaceae</taxon>
        <taxon>Phanerochaete</taxon>
    </lineage>
</organism>
<evidence type="ECO:0000313" key="2">
    <source>
        <dbReference type="EMBL" id="EKM53242.1"/>
    </source>
</evidence>
<evidence type="ECO:0008006" key="4">
    <source>
        <dbReference type="Google" id="ProtNLM"/>
    </source>
</evidence>
<evidence type="ECO:0000313" key="3">
    <source>
        <dbReference type="Proteomes" id="UP000008370"/>
    </source>
</evidence>